<gene>
    <name evidence="1" type="ORF">OSB04_002134</name>
</gene>
<comment type="caution">
    <text evidence="1">The sequence shown here is derived from an EMBL/GenBank/DDBJ whole genome shotgun (WGS) entry which is preliminary data.</text>
</comment>
<evidence type="ECO:0000313" key="2">
    <source>
        <dbReference type="Proteomes" id="UP001172457"/>
    </source>
</evidence>
<reference evidence="1" key="1">
    <citation type="submission" date="2023-03" db="EMBL/GenBank/DDBJ databases">
        <title>Chromosome-scale reference genome and RAD-based genetic map of yellow starthistle (Centaurea solstitialis) reveal putative structural variation and QTLs associated with invader traits.</title>
        <authorList>
            <person name="Reatini B."/>
            <person name="Cang F.A."/>
            <person name="Jiang Q."/>
            <person name="Mckibben M.T.W."/>
            <person name="Barker M.S."/>
            <person name="Rieseberg L.H."/>
            <person name="Dlugosch K.M."/>
        </authorList>
    </citation>
    <scope>NUCLEOTIDE SEQUENCE</scope>
    <source>
        <strain evidence="1">CAN-66</strain>
        <tissue evidence="1">Leaf</tissue>
    </source>
</reference>
<protein>
    <recommendedName>
        <fullName evidence="3">Zinc finger, CCHC-type</fullName>
    </recommendedName>
</protein>
<sequence>MEQYSNLDEMTLDEAIERLKTFEERLKYKKERDVYKQENLMLTQQEGNGQHFGNRGCRTMQKISPVSRLWPRQDQLPI</sequence>
<proteinExistence type="predicted"/>
<keyword evidence="2" id="KW-1185">Reference proteome</keyword>
<dbReference type="EMBL" id="JARYMX010000001">
    <property type="protein sequence ID" value="KAJ9566168.1"/>
    <property type="molecule type" value="Genomic_DNA"/>
</dbReference>
<accession>A0AA38UAY1</accession>
<organism evidence="1 2">
    <name type="scientific">Centaurea solstitialis</name>
    <name type="common">yellow star-thistle</name>
    <dbReference type="NCBI Taxonomy" id="347529"/>
    <lineage>
        <taxon>Eukaryota</taxon>
        <taxon>Viridiplantae</taxon>
        <taxon>Streptophyta</taxon>
        <taxon>Embryophyta</taxon>
        <taxon>Tracheophyta</taxon>
        <taxon>Spermatophyta</taxon>
        <taxon>Magnoliopsida</taxon>
        <taxon>eudicotyledons</taxon>
        <taxon>Gunneridae</taxon>
        <taxon>Pentapetalae</taxon>
        <taxon>asterids</taxon>
        <taxon>campanulids</taxon>
        <taxon>Asterales</taxon>
        <taxon>Asteraceae</taxon>
        <taxon>Carduoideae</taxon>
        <taxon>Cardueae</taxon>
        <taxon>Centaureinae</taxon>
        <taxon>Centaurea</taxon>
    </lineage>
</organism>
<evidence type="ECO:0000313" key="1">
    <source>
        <dbReference type="EMBL" id="KAJ9566168.1"/>
    </source>
</evidence>
<name>A0AA38UAY1_9ASTR</name>
<dbReference type="AlphaFoldDB" id="A0AA38UAY1"/>
<dbReference type="Proteomes" id="UP001172457">
    <property type="component" value="Chromosome 1"/>
</dbReference>
<evidence type="ECO:0008006" key="3">
    <source>
        <dbReference type="Google" id="ProtNLM"/>
    </source>
</evidence>